<dbReference type="Pfam" id="PF13852">
    <property type="entry name" value="DUF4197"/>
    <property type="match status" value="1"/>
</dbReference>
<comment type="caution">
    <text evidence="1">The sequence shown here is derived from an EMBL/GenBank/DDBJ whole genome shotgun (WGS) entry which is preliminary data.</text>
</comment>
<dbReference type="RefSeq" id="WP_377184047.1">
    <property type="nucleotide sequence ID" value="NZ_JBHUPD010000002.1"/>
</dbReference>
<organism evidence="1 2">
    <name type="scientific">Mucilaginibacter ximonensis</name>
    <dbReference type="NCBI Taxonomy" id="538021"/>
    <lineage>
        <taxon>Bacteria</taxon>
        <taxon>Pseudomonadati</taxon>
        <taxon>Bacteroidota</taxon>
        <taxon>Sphingobacteriia</taxon>
        <taxon>Sphingobacteriales</taxon>
        <taxon>Sphingobacteriaceae</taxon>
        <taxon>Mucilaginibacter</taxon>
    </lineage>
</organism>
<keyword evidence="2" id="KW-1185">Reference proteome</keyword>
<dbReference type="Proteomes" id="UP001597557">
    <property type="component" value="Unassembled WGS sequence"/>
</dbReference>
<protein>
    <submittedName>
        <fullName evidence="1">DUF4197 domain-containing protein</fullName>
    </submittedName>
</protein>
<name>A0ABW5YC73_9SPHI</name>
<sequence>MKKSLLLLPVLVIGLTLSGLAQIIPSNLEIGNALKQALQQGAVKSATKLSAVNGFFGDAAVKILLPPEAAKAERTLRKMGLNKVCDDAILSLNRAAEDAAKQAAPIFVDAIKKMTLKDVTDILLAQQQDAATQYFKRSTTNDLTAKFQHVIKVSLDKVNATRYYGTLADTYNKIPFVRKVNPDIANYTTQKAIEGLFIEIAAQEVEIRKNLGGTRTTPLLKKVFDFADKNIQQ</sequence>
<dbReference type="EMBL" id="JBHUPD010000002">
    <property type="protein sequence ID" value="MFD2872401.1"/>
    <property type="molecule type" value="Genomic_DNA"/>
</dbReference>
<proteinExistence type="predicted"/>
<dbReference type="InterPro" id="IPR025245">
    <property type="entry name" value="DUF4197"/>
</dbReference>
<evidence type="ECO:0000313" key="2">
    <source>
        <dbReference type="Proteomes" id="UP001597557"/>
    </source>
</evidence>
<gene>
    <name evidence="1" type="ORF">ACFS5N_07985</name>
</gene>
<evidence type="ECO:0000313" key="1">
    <source>
        <dbReference type="EMBL" id="MFD2872401.1"/>
    </source>
</evidence>
<accession>A0ABW5YC73</accession>
<reference evidence="2" key="1">
    <citation type="journal article" date="2019" name="Int. J. Syst. Evol. Microbiol.">
        <title>The Global Catalogue of Microorganisms (GCM) 10K type strain sequencing project: providing services to taxonomists for standard genome sequencing and annotation.</title>
        <authorList>
            <consortium name="The Broad Institute Genomics Platform"/>
            <consortium name="The Broad Institute Genome Sequencing Center for Infectious Disease"/>
            <person name="Wu L."/>
            <person name="Ma J."/>
        </authorList>
    </citation>
    <scope>NUCLEOTIDE SEQUENCE [LARGE SCALE GENOMIC DNA]</scope>
    <source>
        <strain evidence="2">KCTC 22437</strain>
    </source>
</reference>